<dbReference type="EMBL" id="JARIHO010000055">
    <property type="protein sequence ID" value="KAJ7319063.1"/>
    <property type="molecule type" value="Genomic_DNA"/>
</dbReference>
<keyword evidence="1" id="KW-0812">Transmembrane</keyword>
<keyword evidence="1" id="KW-1133">Transmembrane helix</keyword>
<protein>
    <submittedName>
        <fullName evidence="2">Uncharacterized protein</fullName>
    </submittedName>
</protein>
<evidence type="ECO:0000313" key="2">
    <source>
        <dbReference type="EMBL" id="KAJ7319063.1"/>
    </source>
</evidence>
<organism evidence="2 3">
    <name type="scientific">Mycena albidolilacea</name>
    <dbReference type="NCBI Taxonomy" id="1033008"/>
    <lineage>
        <taxon>Eukaryota</taxon>
        <taxon>Fungi</taxon>
        <taxon>Dikarya</taxon>
        <taxon>Basidiomycota</taxon>
        <taxon>Agaricomycotina</taxon>
        <taxon>Agaricomycetes</taxon>
        <taxon>Agaricomycetidae</taxon>
        <taxon>Agaricales</taxon>
        <taxon>Marasmiineae</taxon>
        <taxon>Mycenaceae</taxon>
        <taxon>Mycena</taxon>
    </lineage>
</organism>
<evidence type="ECO:0000256" key="1">
    <source>
        <dbReference type="SAM" id="Phobius"/>
    </source>
</evidence>
<comment type="caution">
    <text evidence="2">The sequence shown here is derived from an EMBL/GenBank/DDBJ whole genome shotgun (WGS) entry which is preliminary data.</text>
</comment>
<dbReference type="Proteomes" id="UP001218218">
    <property type="component" value="Unassembled WGS sequence"/>
</dbReference>
<keyword evidence="1" id="KW-0472">Membrane</keyword>
<reference evidence="2" key="1">
    <citation type="submission" date="2023-03" db="EMBL/GenBank/DDBJ databases">
        <title>Massive genome expansion in bonnet fungi (Mycena s.s.) driven by repeated elements and novel gene families across ecological guilds.</title>
        <authorList>
            <consortium name="Lawrence Berkeley National Laboratory"/>
            <person name="Harder C.B."/>
            <person name="Miyauchi S."/>
            <person name="Viragh M."/>
            <person name="Kuo A."/>
            <person name="Thoen E."/>
            <person name="Andreopoulos B."/>
            <person name="Lu D."/>
            <person name="Skrede I."/>
            <person name="Drula E."/>
            <person name="Henrissat B."/>
            <person name="Morin E."/>
            <person name="Kohler A."/>
            <person name="Barry K."/>
            <person name="LaButti K."/>
            <person name="Morin E."/>
            <person name="Salamov A."/>
            <person name="Lipzen A."/>
            <person name="Mereny Z."/>
            <person name="Hegedus B."/>
            <person name="Baldrian P."/>
            <person name="Stursova M."/>
            <person name="Weitz H."/>
            <person name="Taylor A."/>
            <person name="Grigoriev I.V."/>
            <person name="Nagy L.G."/>
            <person name="Martin F."/>
            <person name="Kauserud H."/>
        </authorList>
    </citation>
    <scope>NUCLEOTIDE SEQUENCE</scope>
    <source>
        <strain evidence="2">CBHHK002</strain>
    </source>
</reference>
<accession>A0AAD6ZE77</accession>
<evidence type="ECO:0000313" key="3">
    <source>
        <dbReference type="Proteomes" id="UP001218218"/>
    </source>
</evidence>
<proteinExistence type="predicted"/>
<dbReference type="AlphaFoldDB" id="A0AAD6ZE77"/>
<feature type="transmembrane region" description="Helical" evidence="1">
    <location>
        <begin position="135"/>
        <end position="153"/>
    </location>
</feature>
<keyword evidence="3" id="KW-1185">Reference proteome</keyword>
<name>A0AAD6ZE77_9AGAR</name>
<sequence length="154" mass="15384">MSAATNATTSIPSAPGCWGNSESAVSACCSLFGGVRLVLPDSSIPACGYNIGSRFTADTGSTSDANSTTGRWSSCIASHFNATAEGTTVVLSTCQNSQSQIATVTSKPESTASATGTSGAGDLLVFRRQGHLGRGILAGIVVTGGLLHILSLAI</sequence>
<gene>
    <name evidence="2" type="ORF">DFH08DRAFT_891419</name>
</gene>